<sequence length="151" mass="16441">MRRPTAQKGSRSVCGQSGSRSRQAVSPGGSARLSSRRAGVMLRQYAEQRVDVAVCRRLDEFRDGHGQDLLSAPPELLSEITRGSSELLLTSQLAAPRGDARGRWAGLHQPKCRAPVGRPTASGASQRARERRRTPGRPVRWSGRFRSSPAA</sequence>
<feature type="compositionally biased region" description="Polar residues" evidence="1">
    <location>
        <begin position="7"/>
        <end position="24"/>
    </location>
</feature>
<comment type="caution">
    <text evidence="2">The sequence shown here is derived from an EMBL/GenBank/DDBJ whole genome shotgun (WGS) entry which is preliminary data.</text>
</comment>
<accession>A0ABP5QMP5</accession>
<evidence type="ECO:0008006" key="4">
    <source>
        <dbReference type="Google" id="ProtNLM"/>
    </source>
</evidence>
<dbReference type="Proteomes" id="UP001500305">
    <property type="component" value="Unassembled WGS sequence"/>
</dbReference>
<proteinExistence type="predicted"/>
<organism evidence="2 3">
    <name type="scientific">Kitasatospora cystarginea</name>
    <dbReference type="NCBI Taxonomy" id="58350"/>
    <lineage>
        <taxon>Bacteria</taxon>
        <taxon>Bacillati</taxon>
        <taxon>Actinomycetota</taxon>
        <taxon>Actinomycetes</taxon>
        <taxon>Kitasatosporales</taxon>
        <taxon>Streptomycetaceae</taxon>
        <taxon>Kitasatospora</taxon>
    </lineage>
</organism>
<evidence type="ECO:0000313" key="2">
    <source>
        <dbReference type="EMBL" id="GAA2240446.1"/>
    </source>
</evidence>
<dbReference type="EMBL" id="BAAATR010000007">
    <property type="protein sequence ID" value="GAA2240446.1"/>
    <property type="molecule type" value="Genomic_DNA"/>
</dbReference>
<gene>
    <name evidence="2" type="ORF">GCM10010430_22370</name>
</gene>
<name>A0ABP5QMP5_9ACTN</name>
<evidence type="ECO:0000313" key="3">
    <source>
        <dbReference type="Proteomes" id="UP001500305"/>
    </source>
</evidence>
<feature type="region of interest" description="Disordered" evidence="1">
    <location>
        <begin position="107"/>
        <end position="151"/>
    </location>
</feature>
<feature type="region of interest" description="Disordered" evidence="1">
    <location>
        <begin position="1"/>
        <end position="38"/>
    </location>
</feature>
<protein>
    <recommendedName>
        <fullName evidence="4">Resolvase/invertase-type recombinase catalytic domain-containing protein</fullName>
    </recommendedName>
</protein>
<evidence type="ECO:0000256" key="1">
    <source>
        <dbReference type="SAM" id="MobiDB-lite"/>
    </source>
</evidence>
<keyword evidence="3" id="KW-1185">Reference proteome</keyword>
<reference evidence="3" key="1">
    <citation type="journal article" date="2019" name="Int. J. Syst. Evol. Microbiol.">
        <title>The Global Catalogue of Microorganisms (GCM) 10K type strain sequencing project: providing services to taxonomists for standard genome sequencing and annotation.</title>
        <authorList>
            <consortium name="The Broad Institute Genomics Platform"/>
            <consortium name="The Broad Institute Genome Sequencing Center for Infectious Disease"/>
            <person name="Wu L."/>
            <person name="Ma J."/>
        </authorList>
    </citation>
    <scope>NUCLEOTIDE SEQUENCE [LARGE SCALE GENOMIC DNA]</scope>
    <source>
        <strain evidence="3">JCM 7356</strain>
    </source>
</reference>